<keyword evidence="3 5" id="KW-0479">Metal-binding</keyword>
<dbReference type="InterPro" id="IPR041879">
    <property type="entry name" value="YvgL-like_PBP2"/>
</dbReference>
<organism evidence="7 8">
    <name type="scientific">Crocosphaera chwakensis CCY0110</name>
    <dbReference type="NCBI Taxonomy" id="391612"/>
    <lineage>
        <taxon>Bacteria</taxon>
        <taxon>Bacillati</taxon>
        <taxon>Cyanobacteriota</taxon>
        <taxon>Cyanophyceae</taxon>
        <taxon>Oscillatoriophycideae</taxon>
        <taxon>Chroococcales</taxon>
        <taxon>Aphanothecaceae</taxon>
        <taxon>Crocosphaera</taxon>
        <taxon>Crocosphaera chwakensis</taxon>
    </lineage>
</organism>
<evidence type="ECO:0000256" key="2">
    <source>
        <dbReference type="ARBA" id="ARBA00022505"/>
    </source>
</evidence>
<dbReference type="NCBIfam" id="TIGR01256">
    <property type="entry name" value="modA"/>
    <property type="match status" value="1"/>
</dbReference>
<comment type="caution">
    <text evidence="7">The sequence shown here is derived from an EMBL/GenBank/DDBJ whole genome shotgun (WGS) entry which is preliminary data.</text>
</comment>
<dbReference type="Pfam" id="PF13531">
    <property type="entry name" value="SBP_bac_11"/>
    <property type="match status" value="1"/>
</dbReference>
<feature type="binding site" evidence="5">
    <location>
        <position position="40"/>
    </location>
    <ligand>
        <name>molybdate</name>
        <dbReference type="ChEBI" id="CHEBI:36264"/>
    </ligand>
</feature>
<dbReference type="EMBL" id="AAXW01000014">
    <property type="protein sequence ID" value="EAZ91322.1"/>
    <property type="molecule type" value="Genomic_DNA"/>
</dbReference>
<feature type="signal peptide" evidence="6">
    <location>
        <begin position="1"/>
        <end position="17"/>
    </location>
</feature>
<evidence type="ECO:0000256" key="1">
    <source>
        <dbReference type="ARBA" id="ARBA00009175"/>
    </source>
</evidence>
<dbReference type="InterPro" id="IPR050682">
    <property type="entry name" value="ModA/WtpA"/>
</dbReference>
<dbReference type="Gene3D" id="3.40.190.10">
    <property type="entry name" value="Periplasmic binding protein-like II"/>
    <property type="match status" value="2"/>
</dbReference>
<keyword evidence="8" id="KW-1185">Reference proteome</keyword>
<dbReference type="CDD" id="cd13537">
    <property type="entry name" value="PBP2_YvgL_like"/>
    <property type="match status" value="1"/>
</dbReference>
<reference evidence="7 8" key="1">
    <citation type="submission" date="2007-03" db="EMBL/GenBank/DDBJ databases">
        <authorList>
            <person name="Stal L."/>
            <person name="Ferriera S."/>
            <person name="Johnson J."/>
            <person name="Kravitz S."/>
            <person name="Beeson K."/>
            <person name="Sutton G."/>
            <person name="Rogers Y.-H."/>
            <person name="Friedman R."/>
            <person name="Frazier M."/>
            <person name="Venter J.C."/>
        </authorList>
    </citation>
    <scope>NUCLEOTIDE SEQUENCE [LARGE SCALE GENOMIC DNA]</scope>
    <source>
        <strain evidence="7 8">CCY0110</strain>
    </source>
</reference>
<evidence type="ECO:0000256" key="4">
    <source>
        <dbReference type="ARBA" id="ARBA00022729"/>
    </source>
</evidence>
<dbReference type="RefSeq" id="WP_008275447.1">
    <property type="nucleotide sequence ID" value="NZ_AAXW01000014.1"/>
</dbReference>
<gene>
    <name evidence="7" type="ORF">CY0110_05112</name>
</gene>
<dbReference type="OrthoDB" id="9785015at2"/>
<dbReference type="Proteomes" id="UP000003781">
    <property type="component" value="Unassembled WGS sequence"/>
</dbReference>
<dbReference type="PANTHER" id="PTHR30632:SF0">
    <property type="entry name" value="SULFATE-BINDING PROTEIN"/>
    <property type="match status" value="1"/>
</dbReference>
<dbReference type="SUPFAM" id="SSF53850">
    <property type="entry name" value="Periplasmic binding protein-like II"/>
    <property type="match status" value="1"/>
</dbReference>
<sequence>MKRKQFLALTLATFVTACTGTNSSQQDTPKVTLTVSVAASVQDAMKAVQPIYQQENPDVEIVYNFGSSGSLQQQIEQGAPTDIFISAAPKQMNALQEKELLLTETRKNLLENNVVLITPKDSTESVTFETLPNAKLDKIALGDPESVPAGQYGKEVLTSLKSYDKLTPKLVYGKDVRQVLFYVETGNVDAGIVYGTDAKISDKVTITATAPEGSHSPIVYPIAVVKESKNSEEAKKFVNFLLEEKAQTVFEDYGFTKPKN</sequence>
<feature type="chain" id="PRO_5002653784" evidence="6">
    <location>
        <begin position="18"/>
        <end position="260"/>
    </location>
</feature>
<evidence type="ECO:0000313" key="7">
    <source>
        <dbReference type="EMBL" id="EAZ91322.1"/>
    </source>
</evidence>
<feature type="binding site" evidence="5">
    <location>
        <position position="68"/>
    </location>
    <ligand>
        <name>molybdate</name>
        <dbReference type="ChEBI" id="CHEBI:36264"/>
    </ligand>
</feature>
<evidence type="ECO:0000256" key="6">
    <source>
        <dbReference type="SAM" id="SignalP"/>
    </source>
</evidence>
<dbReference type="eggNOG" id="COG0725">
    <property type="taxonomic scope" value="Bacteria"/>
</dbReference>
<dbReference type="PIRSF" id="PIRSF004846">
    <property type="entry name" value="ModA"/>
    <property type="match status" value="1"/>
</dbReference>
<comment type="similarity">
    <text evidence="1">Belongs to the bacterial solute-binding protein ModA family.</text>
</comment>
<dbReference type="FunFam" id="3.40.190.10:FF:000035">
    <property type="entry name" value="Molybdate ABC transporter substrate-binding protein"/>
    <property type="match status" value="1"/>
</dbReference>
<dbReference type="GO" id="GO:1901359">
    <property type="term" value="F:tungstate binding"/>
    <property type="evidence" value="ECO:0007669"/>
    <property type="project" value="UniProtKB-ARBA"/>
</dbReference>
<name>A3IPY2_9CHRO</name>
<evidence type="ECO:0000256" key="5">
    <source>
        <dbReference type="PIRSR" id="PIRSR004846-1"/>
    </source>
</evidence>
<keyword evidence="2 5" id="KW-0500">Molybdenum</keyword>
<feature type="binding site" evidence="5">
    <location>
        <position position="149"/>
    </location>
    <ligand>
        <name>molybdate</name>
        <dbReference type="ChEBI" id="CHEBI:36264"/>
    </ligand>
</feature>
<dbReference type="GO" id="GO:0030973">
    <property type="term" value="F:molybdate ion binding"/>
    <property type="evidence" value="ECO:0007669"/>
    <property type="project" value="UniProtKB-ARBA"/>
</dbReference>
<accession>A3IPY2</accession>
<dbReference type="PROSITE" id="PS51257">
    <property type="entry name" value="PROKAR_LIPOPROTEIN"/>
    <property type="match status" value="1"/>
</dbReference>
<keyword evidence="4 6" id="KW-0732">Signal</keyword>
<feature type="binding site" evidence="5">
    <location>
        <position position="176"/>
    </location>
    <ligand>
        <name>molybdate</name>
        <dbReference type="ChEBI" id="CHEBI:36264"/>
    </ligand>
</feature>
<dbReference type="GO" id="GO:0046872">
    <property type="term" value="F:metal ion binding"/>
    <property type="evidence" value="ECO:0007669"/>
    <property type="project" value="UniProtKB-KW"/>
</dbReference>
<proteinExistence type="inferred from homology"/>
<feature type="binding site" evidence="5">
    <location>
        <position position="194"/>
    </location>
    <ligand>
        <name>molybdate</name>
        <dbReference type="ChEBI" id="CHEBI:36264"/>
    </ligand>
</feature>
<dbReference type="GO" id="GO:0015689">
    <property type="term" value="P:molybdate ion transport"/>
    <property type="evidence" value="ECO:0007669"/>
    <property type="project" value="InterPro"/>
</dbReference>
<dbReference type="AlphaFoldDB" id="A3IPY2"/>
<protein>
    <submittedName>
        <fullName evidence="7">Molybdate-binding protein</fullName>
    </submittedName>
</protein>
<evidence type="ECO:0000256" key="3">
    <source>
        <dbReference type="ARBA" id="ARBA00022723"/>
    </source>
</evidence>
<dbReference type="PANTHER" id="PTHR30632">
    <property type="entry name" value="MOLYBDATE-BINDING PERIPLASMIC PROTEIN"/>
    <property type="match status" value="1"/>
</dbReference>
<evidence type="ECO:0000313" key="8">
    <source>
        <dbReference type="Proteomes" id="UP000003781"/>
    </source>
</evidence>
<dbReference type="InterPro" id="IPR005950">
    <property type="entry name" value="ModA"/>
</dbReference>